<dbReference type="EMBL" id="UYRR01001277">
    <property type="protein sequence ID" value="VDK18599.1"/>
    <property type="molecule type" value="Genomic_DNA"/>
</dbReference>
<reference evidence="2 3" key="2">
    <citation type="submission" date="2018-11" db="EMBL/GenBank/DDBJ databases">
        <authorList>
            <consortium name="Pathogen Informatics"/>
        </authorList>
    </citation>
    <scope>NUCLEOTIDE SEQUENCE [LARGE SCALE GENOMIC DNA]</scope>
</reference>
<gene>
    <name evidence="2" type="ORF">ASIM_LOCUS1283</name>
</gene>
<dbReference type="AlphaFoldDB" id="A0A0M3J1J9"/>
<evidence type="ECO:0000256" key="1">
    <source>
        <dbReference type="SAM" id="SignalP"/>
    </source>
</evidence>
<reference evidence="4" key="1">
    <citation type="submission" date="2017-02" db="UniProtKB">
        <authorList>
            <consortium name="WormBaseParasite"/>
        </authorList>
    </citation>
    <scope>IDENTIFICATION</scope>
</reference>
<keyword evidence="1" id="KW-0732">Signal</keyword>
<dbReference type="WBParaSite" id="ASIM_0000140201-mRNA-1">
    <property type="protein sequence ID" value="ASIM_0000140201-mRNA-1"/>
    <property type="gene ID" value="ASIM_0000140201"/>
</dbReference>
<feature type="chain" id="PRO_5043120772" evidence="1">
    <location>
        <begin position="17"/>
        <end position="132"/>
    </location>
</feature>
<evidence type="ECO:0000313" key="2">
    <source>
        <dbReference type="EMBL" id="VDK18599.1"/>
    </source>
</evidence>
<feature type="signal peptide" evidence="1">
    <location>
        <begin position="1"/>
        <end position="16"/>
    </location>
</feature>
<protein>
    <submittedName>
        <fullName evidence="4">Fatty-acid and retinol-binding protein 1</fullName>
    </submittedName>
</protein>
<keyword evidence="3" id="KW-1185">Reference proteome</keyword>
<sequence length="132" mass="14737">MMLRLNKLILLTIVFALSEQAAVPKPHAKEGQKLEAGIGLTPKQLARIEKDEAEVKKSVLKFLPEVPKELALEMYQILSDADSSVSDMEAVLSKLAPIILKSKDKPKVEYVLNMVKIMIENRIKLVSDILLT</sequence>
<evidence type="ECO:0000313" key="4">
    <source>
        <dbReference type="WBParaSite" id="ASIM_0000140201-mRNA-1"/>
    </source>
</evidence>
<evidence type="ECO:0000313" key="3">
    <source>
        <dbReference type="Proteomes" id="UP000267096"/>
    </source>
</evidence>
<accession>A0A0M3J1J9</accession>
<proteinExistence type="predicted"/>
<name>A0A0M3J1J9_ANISI</name>
<organism evidence="4">
    <name type="scientific">Anisakis simplex</name>
    <name type="common">Herring worm</name>
    <dbReference type="NCBI Taxonomy" id="6269"/>
    <lineage>
        <taxon>Eukaryota</taxon>
        <taxon>Metazoa</taxon>
        <taxon>Ecdysozoa</taxon>
        <taxon>Nematoda</taxon>
        <taxon>Chromadorea</taxon>
        <taxon>Rhabditida</taxon>
        <taxon>Spirurina</taxon>
        <taxon>Ascaridomorpha</taxon>
        <taxon>Ascaridoidea</taxon>
        <taxon>Anisakidae</taxon>
        <taxon>Anisakis</taxon>
        <taxon>Anisakis simplex complex</taxon>
    </lineage>
</organism>
<dbReference type="Proteomes" id="UP000267096">
    <property type="component" value="Unassembled WGS sequence"/>
</dbReference>